<feature type="domain" description="OmpR/PhoB-type" evidence="3">
    <location>
        <begin position="11"/>
        <end position="115"/>
    </location>
</feature>
<dbReference type="AlphaFoldDB" id="A0A8J3Y2E8"/>
<dbReference type="InterPro" id="IPR051677">
    <property type="entry name" value="AfsR-DnrI-RedD_regulator"/>
</dbReference>
<dbReference type="SMART" id="SM00862">
    <property type="entry name" value="Trans_reg_C"/>
    <property type="match status" value="1"/>
</dbReference>
<sequence length="129" mass="13801">MSMLSLGAGGEGGSASGSLRLQILGPLRLWRGGVELEAGPRQQAYLLALLLAGQGRPISTGELVDLIWDEDAPVSAVNVLHKYVGTLRRLLEPALSIRESGSYLRRRGNGYLFVADAGLLDLADFRGRV</sequence>
<dbReference type="EMBL" id="BOOR01000092">
    <property type="protein sequence ID" value="GII59660.1"/>
    <property type="molecule type" value="Genomic_DNA"/>
</dbReference>
<feature type="DNA-binding region" description="OmpR/PhoB-type" evidence="2">
    <location>
        <begin position="11"/>
        <end position="115"/>
    </location>
</feature>
<evidence type="ECO:0000313" key="4">
    <source>
        <dbReference type="EMBL" id="GII59660.1"/>
    </source>
</evidence>
<accession>A0A8J3Y2E8</accession>
<dbReference type="Proteomes" id="UP000605992">
    <property type="component" value="Unassembled WGS sequence"/>
</dbReference>
<dbReference type="Gene3D" id="1.10.10.10">
    <property type="entry name" value="Winged helix-like DNA-binding domain superfamily/Winged helix DNA-binding domain"/>
    <property type="match status" value="1"/>
</dbReference>
<keyword evidence="5" id="KW-1185">Reference proteome</keyword>
<dbReference type="InterPro" id="IPR016032">
    <property type="entry name" value="Sig_transdc_resp-reg_C-effctor"/>
</dbReference>
<gene>
    <name evidence="4" type="ORF">Pth03_80490</name>
</gene>
<dbReference type="InterPro" id="IPR036388">
    <property type="entry name" value="WH-like_DNA-bd_sf"/>
</dbReference>
<evidence type="ECO:0000313" key="5">
    <source>
        <dbReference type="Proteomes" id="UP000605992"/>
    </source>
</evidence>
<evidence type="ECO:0000256" key="2">
    <source>
        <dbReference type="PROSITE-ProRule" id="PRU01091"/>
    </source>
</evidence>
<comment type="caution">
    <text evidence="4">The sequence shown here is derived from an EMBL/GenBank/DDBJ whole genome shotgun (WGS) entry which is preliminary data.</text>
</comment>
<dbReference type="Pfam" id="PF00486">
    <property type="entry name" value="Trans_reg_C"/>
    <property type="match status" value="1"/>
</dbReference>
<dbReference type="PANTHER" id="PTHR35807:SF1">
    <property type="entry name" value="TRANSCRIPTIONAL REGULATOR REDD"/>
    <property type="match status" value="1"/>
</dbReference>
<evidence type="ECO:0000259" key="3">
    <source>
        <dbReference type="PROSITE" id="PS51755"/>
    </source>
</evidence>
<name>A0A8J3Y2E8_9ACTN</name>
<proteinExistence type="predicted"/>
<dbReference type="GO" id="GO:0006355">
    <property type="term" value="P:regulation of DNA-templated transcription"/>
    <property type="evidence" value="ECO:0007669"/>
    <property type="project" value="InterPro"/>
</dbReference>
<keyword evidence="1 2" id="KW-0238">DNA-binding</keyword>
<organism evidence="4 5">
    <name type="scientific">Planotetraspora thailandica</name>
    <dbReference type="NCBI Taxonomy" id="487172"/>
    <lineage>
        <taxon>Bacteria</taxon>
        <taxon>Bacillati</taxon>
        <taxon>Actinomycetota</taxon>
        <taxon>Actinomycetes</taxon>
        <taxon>Streptosporangiales</taxon>
        <taxon>Streptosporangiaceae</taxon>
        <taxon>Planotetraspora</taxon>
    </lineage>
</organism>
<evidence type="ECO:0000256" key="1">
    <source>
        <dbReference type="ARBA" id="ARBA00023125"/>
    </source>
</evidence>
<protein>
    <recommendedName>
        <fullName evidence="3">OmpR/PhoB-type domain-containing protein</fullName>
    </recommendedName>
</protein>
<reference evidence="4" key="1">
    <citation type="submission" date="2021-01" db="EMBL/GenBank/DDBJ databases">
        <title>Whole genome shotgun sequence of Planotetraspora thailandica NBRC 104271.</title>
        <authorList>
            <person name="Komaki H."/>
            <person name="Tamura T."/>
        </authorList>
    </citation>
    <scope>NUCLEOTIDE SEQUENCE</scope>
    <source>
        <strain evidence="4">NBRC 104271</strain>
    </source>
</reference>
<dbReference type="InterPro" id="IPR001867">
    <property type="entry name" value="OmpR/PhoB-type_DNA-bd"/>
</dbReference>
<dbReference type="PROSITE" id="PS51755">
    <property type="entry name" value="OMPR_PHOB"/>
    <property type="match status" value="1"/>
</dbReference>
<dbReference type="PANTHER" id="PTHR35807">
    <property type="entry name" value="TRANSCRIPTIONAL REGULATOR REDD-RELATED"/>
    <property type="match status" value="1"/>
</dbReference>
<dbReference type="SUPFAM" id="SSF46894">
    <property type="entry name" value="C-terminal effector domain of the bipartite response regulators"/>
    <property type="match status" value="1"/>
</dbReference>
<dbReference type="GO" id="GO:0000160">
    <property type="term" value="P:phosphorelay signal transduction system"/>
    <property type="evidence" value="ECO:0007669"/>
    <property type="project" value="InterPro"/>
</dbReference>
<dbReference type="GO" id="GO:0003677">
    <property type="term" value="F:DNA binding"/>
    <property type="evidence" value="ECO:0007669"/>
    <property type="project" value="UniProtKB-UniRule"/>
</dbReference>